<gene>
    <name evidence="1" type="ORF">THAOC_09793</name>
</gene>
<comment type="caution">
    <text evidence="1">The sequence shown here is derived from an EMBL/GenBank/DDBJ whole genome shotgun (WGS) entry which is preliminary data.</text>
</comment>
<keyword evidence="2" id="KW-1185">Reference proteome</keyword>
<organism evidence="1 2">
    <name type="scientific">Thalassiosira oceanica</name>
    <name type="common">Marine diatom</name>
    <dbReference type="NCBI Taxonomy" id="159749"/>
    <lineage>
        <taxon>Eukaryota</taxon>
        <taxon>Sar</taxon>
        <taxon>Stramenopiles</taxon>
        <taxon>Ochrophyta</taxon>
        <taxon>Bacillariophyta</taxon>
        <taxon>Coscinodiscophyceae</taxon>
        <taxon>Thalassiosirophycidae</taxon>
        <taxon>Thalassiosirales</taxon>
        <taxon>Thalassiosiraceae</taxon>
        <taxon>Thalassiosira</taxon>
    </lineage>
</organism>
<dbReference type="EMBL" id="AGNL01010610">
    <property type="protein sequence ID" value="EJK68994.1"/>
    <property type="molecule type" value="Genomic_DNA"/>
</dbReference>
<protein>
    <submittedName>
        <fullName evidence="1">Uncharacterized protein</fullName>
    </submittedName>
</protein>
<dbReference type="OrthoDB" id="55274at2759"/>
<evidence type="ECO:0000313" key="1">
    <source>
        <dbReference type="EMBL" id="EJK68994.1"/>
    </source>
</evidence>
<reference evidence="1 2" key="1">
    <citation type="journal article" date="2012" name="Genome Biol.">
        <title>Genome and low-iron response of an oceanic diatom adapted to chronic iron limitation.</title>
        <authorList>
            <person name="Lommer M."/>
            <person name="Specht M."/>
            <person name="Roy A.S."/>
            <person name="Kraemer L."/>
            <person name="Andreson R."/>
            <person name="Gutowska M.A."/>
            <person name="Wolf J."/>
            <person name="Bergner S.V."/>
            <person name="Schilhabel M.B."/>
            <person name="Klostermeier U.C."/>
            <person name="Beiko R.G."/>
            <person name="Rosenstiel P."/>
            <person name="Hippler M."/>
            <person name="Laroche J."/>
        </authorList>
    </citation>
    <scope>NUCLEOTIDE SEQUENCE [LARGE SCALE GENOMIC DNA]</scope>
    <source>
        <strain evidence="1 2">CCMP1005</strain>
    </source>
</reference>
<name>K0SVK2_THAOC</name>
<evidence type="ECO:0000313" key="2">
    <source>
        <dbReference type="Proteomes" id="UP000266841"/>
    </source>
</evidence>
<proteinExistence type="predicted"/>
<sequence length="470" mass="52735">MVQLAERNSSREHQGRTNFFYCKVCNHASAWGTRAEVESDATIGRCWTCHGYYDNLQHHHDKQRQYINLAYSATKNRTQDATNNNIAGSDGSADNLVQVAKNESMSAEDGCGLLVKDRSSSTWKELSSSEVMSLMEIQTCLRRIGWHKHAVGFGEEGLSCGMRVDVQTVRSTLARYGTIWLHGDSIMEQQFYTLACMLNASVDALDPSDWPKKMQWNTGLHSGIARAEGRYNERSREMFTFRRPKGGETGVLYSRFGRQWGLNDNLYKHDFPYSIDALTENDAVLTNAAAVHYDSQHASEFEGAMQFIARQSLRTNASVFVIEPTPEEWPTSNGLYAKDAYRKRAACARLDGGRLLGRGEVPETIDRNSSRVKPPDLEFFERLYPGRPWEANAAVSECVPDCMPNTSGRGQADALLEAGDHGLHAQGLVCDCSHPLPVGERDFGGAEMAKWLAIDGKLRPCKAFRWRQQR</sequence>
<accession>K0SVK2</accession>
<dbReference type="AlphaFoldDB" id="K0SVK2"/>
<dbReference type="Proteomes" id="UP000266841">
    <property type="component" value="Unassembled WGS sequence"/>
</dbReference>